<name>A0ABS4FLA8_9BACL</name>
<dbReference type="RefSeq" id="WP_210095785.1">
    <property type="nucleotide sequence ID" value="NZ_JAGGKI010000041.1"/>
</dbReference>
<evidence type="ECO:0000256" key="1">
    <source>
        <dbReference type="SAM" id="Phobius"/>
    </source>
</evidence>
<keyword evidence="3" id="KW-1185">Reference proteome</keyword>
<gene>
    <name evidence="2" type="ORF">J2Z18_006200</name>
</gene>
<comment type="caution">
    <text evidence="2">The sequence shown here is derived from an EMBL/GenBank/DDBJ whole genome shotgun (WGS) entry which is preliminary data.</text>
</comment>
<reference evidence="2 3" key="1">
    <citation type="submission" date="2021-03" db="EMBL/GenBank/DDBJ databases">
        <title>Genomic Encyclopedia of Type Strains, Phase IV (KMG-IV): sequencing the most valuable type-strain genomes for metagenomic binning, comparative biology and taxonomic classification.</title>
        <authorList>
            <person name="Goeker M."/>
        </authorList>
    </citation>
    <scope>NUCLEOTIDE SEQUENCE [LARGE SCALE GENOMIC DNA]</scope>
    <source>
        <strain evidence="2 3">DSM 15596</strain>
    </source>
</reference>
<feature type="transmembrane region" description="Helical" evidence="1">
    <location>
        <begin position="112"/>
        <end position="132"/>
    </location>
</feature>
<feature type="transmembrane region" description="Helical" evidence="1">
    <location>
        <begin position="65"/>
        <end position="84"/>
    </location>
</feature>
<accession>A0ABS4FLA8</accession>
<keyword evidence="1" id="KW-0472">Membrane</keyword>
<protein>
    <submittedName>
        <fullName evidence="2">Uncharacterized protein</fullName>
    </submittedName>
</protein>
<dbReference type="Proteomes" id="UP000706926">
    <property type="component" value="Unassembled WGS sequence"/>
</dbReference>
<feature type="transmembrane region" description="Helical" evidence="1">
    <location>
        <begin position="37"/>
        <end position="56"/>
    </location>
</feature>
<keyword evidence="1" id="KW-1133">Transmembrane helix</keyword>
<proteinExistence type="predicted"/>
<evidence type="ECO:0000313" key="2">
    <source>
        <dbReference type="EMBL" id="MBP1897055.1"/>
    </source>
</evidence>
<sequence length="142" mass="15333">MFRAIADGFGYLFRLLGDLGGWILDGIWMLFKPLFDLIGAIFYFLYMLGVVLVKILEVVLNVGKLLVGVLTGLFKTVVGLSYTGTPAALPGSYNSALSKIMPFVNSLQLDKVAYLLIFGIWLTAGFMAVKIIGAMRGGGGDD</sequence>
<dbReference type="GeneID" id="95408023"/>
<dbReference type="EMBL" id="JAGGKI010000041">
    <property type="protein sequence ID" value="MBP1897055.1"/>
    <property type="molecule type" value="Genomic_DNA"/>
</dbReference>
<keyword evidence="1" id="KW-0812">Transmembrane</keyword>
<organism evidence="2 3">
    <name type="scientific">Paenibacillus lactis</name>
    <dbReference type="NCBI Taxonomy" id="228574"/>
    <lineage>
        <taxon>Bacteria</taxon>
        <taxon>Bacillati</taxon>
        <taxon>Bacillota</taxon>
        <taxon>Bacilli</taxon>
        <taxon>Bacillales</taxon>
        <taxon>Paenibacillaceae</taxon>
        <taxon>Paenibacillus</taxon>
    </lineage>
</organism>
<evidence type="ECO:0000313" key="3">
    <source>
        <dbReference type="Proteomes" id="UP000706926"/>
    </source>
</evidence>